<organism evidence="3 4">
    <name type="scientific">Rubrobacter marinus</name>
    <dbReference type="NCBI Taxonomy" id="2653852"/>
    <lineage>
        <taxon>Bacteria</taxon>
        <taxon>Bacillati</taxon>
        <taxon>Actinomycetota</taxon>
        <taxon>Rubrobacteria</taxon>
        <taxon>Rubrobacterales</taxon>
        <taxon>Rubrobacteraceae</taxon>
        <taxon>Rubrobacter</taxon>
    </lineage>
</organism>
<evidence type="ECO:0000313" key="3">
    <source>
        <dbReference type="EMBL" id="QIN77347.1"/>
    </source>
</evidence>
<dbReference type="Gene3D" id="3.30.70.1430">
    <property type="entry name" value="Multidrug efflux transporter AcrB pore domain"/>
    <property type="match status" value="2"/>
</dbReference>
<feature type="compositionally biased region" description="Low complexity" evidence="1">
    <location>
        <begin position="895"/>
        <end position="913"/>
    </location>
</feature>
<accession>A0A6G8PT22</accession>
<dbReference type="KEGG" id="rmar:GBA65_01160"/>
<dbReference type="SUPFAM" id="SSF82714">
    <property type="entry name" value="Multidrug efflux transporter AcrB TolC docking domain, DN and DC subdomains"/>
    <property type="match status" value="1"/>
</dbReference>
<feature type="compositionally biased region" description="Basic residues" evidence="1">
    <location>
        <begin position="852"/>
        <end position="862"/>
    </location>
</feature>
<dbReference type="InterPro" id="IPR027463">
    <property type="entry name" value="AcrB_DN_DC_subdom"/>
</dbReference>
<keyword evidence="4" id="KW-1185">Reference proteome</keyword>
<dbReference type="EMBL" id="CP045121">
    <property type="protein sequence ID" value="QIN77347.1"/>
    <property type="molecule type" value="Genomic_DNA"/>
</dbReference>
<feature type="transmembrane region" description="Helical" evidence="2">
    <location>
        <begin position="673"/>
        <end position="693"/>
    </location>
</feature>
<gene>
    <name evidence="3" type="ORF">GBA65_01160</name>
</gene>
<dbReference type="InterPro" id="IPR001036">
    <property type="entry name" value="Acrflvin-R"/>
</dbReference>
<feature type="compositionally biased region" description="Basic and acidic residues" evidence="1">
    <location>
        <begin position="957"/>
        <end position="976"/>
    </location>
</feature>
<feature type="region of interest" description="Disordered" evidence="1">
    <location>
        <begin position="531"/>
        <end position="561"/>
    </location>
</feature>
<keyword evidence="2" id="KW-0812">Transmembrane</keyword>
<dbReference type="SUPFAM" id="SSF82866">
    <property type="entry name" value="Multidrug efflux transporter AcrB transmembrane domain"/>
    <property type="match status" value="1"/>
</dbReference>
<feature type="transmembrane region" description="Helical" evidence="2">
    <location>
        <begin position="472"/>
        <end position="493"/>
    </location>
</feature>
<dbReference type="Proteomes" id="UP000502706">
    <property type="component" value="Chromosome"/>
</dbReference>
<feature type="compositionally biased region" description="Low complexity" evidence="1">
    <location>
        <begin position="842"/>
        <end position="851"/>
    </location>
</feature>
<dbReference type="Gene3D" id="1.20.1640.10">
    <property type="entry name" value="Multidrug efflux transporter AcrB transmembrane domain"/>
    <property type="match status" value="5"/>
</dbReference>
<dbReference type="RefSeq" id="WP_166395024.1">
    <property type="nucleotide sequence ID" value="NZ_CP045121.1"/>
</dbReference>
<dbReference type="GO" id="GO:0042910">
    <property type="term" value="F:xenobiotic transmembrane transporter activity"/>
    <property type="evidence" value="ECO:0007669"/>
    <property type="project" value="TreeGrafter"/>
</dbReference>
<feature type="compositionally biased region" description="Gly residues" evidence="1">
    <location>
        <begin position="251"/>
        <end position="265"/>
    </location>
</feature>
<dbReference type="Gene3D" id="3.30.2090.10">
    <property type="entry name" value="Multidrug efflux transporter AcrB TolC docking domain, DN and DC subdomains"/>
    <property type="match status" value="2"/>
</dbReference>
<protein>
    <submittedName>
        <fullName evidence="3">Uncharacterized protein</fullName>
    </submittedName>
</protein>
<feature type="compositionally biased region" description="Gly residues" evidence="1">
    <location>
        <begin position="885"/>
        <end position="894"/>
    </location>
</feature>
<keyword evidence="2" id="KW-1133">Transmembrane helix</keyword>
<dbReference type="PRINTS" id="PR00702">
    <property type="entry name" value="ACRIFLAVINRP"/>
</dbReference>
<feature type="transmembrane region" description="Helical" evidence="2">
    <location>
        <begin position="567"/>
        <end position="593"/>
    </location>
</feature>
<feature type="transmembrane region" description="Helical" evidence="2">
    <location>
        <begin position="499"/>
        <end position="522"/>
    </location>
</feature>
<dbReference type="Gene3D" id="3.30.70.1320">
    <property type="entry name" value="Multidrug efflux transporter AcrB pore domain like"/>
    <property type="match status" value="2"/>
</dbReference>
<name>A0A6G8PT22_9ACTN</name>
<dbReference type="Gene3D" id="3.30.70.1440">
    <property type="entry name" value="Multidrug efflux transporter AcrB pore domain"/>
    <property type="match status" value="1"/>
</dbReference>
<evidence type="ECO:0000313" key="4">
    <source>
        <dbReference type="Proteomes" id="UP000502706"/>
    </source>
</evidence>
<proteinExistence type="predicted"/>
<feature type="compositionally biased region" description="Gly residues" evidence="1">
    <location>
        <begin position="942"/>
        <end position="953"/>
    </location>
</feature>
<dbReference type="Pfam" id="PF00873">
    <property type="entry name" value="ACR_tran"/>
    <property type="match status" value="3"/>
</dbReference>
<dbReference type="PANTHER" id="PTHR32063:SF0">
    <property type="entry name" value="SWARMING MOTILITY PROTEIN SWRC"/>
    <property type="match status" value="1"/>
</dbReference>
<feature type="region of interest" description="Disordered" evidence="1">
    <location>
        <begin position="249"/>
        <end position="274"/>
    </location>
</feature>
<dbReference type="AlphaFoldDB" id="A0A6G8PT22"/>
<keyword evidence="2" id="KW-0472">Membrane</keyword>
<feature type="transmembrane region" description="Helical" evidence="2">
    <location>
        <begin position="392"/>
        <end position="412"/>
    </location>
</feature>
<evidence type="ECO:0000256" key="2">
    <source>
        <dbReference type="SAM" id="Phobius"/>
    </source>
</evidence>
<dbReference type="GO" id="GO:0005886">
    <property type="term" value="C:plasma membrane"/>
    <property type="evidence" value="ECO:0007669"/>
    <property type="project" value="TreeGrafter"/>
</dbReference>
<feature type="region of interest" description="Disordered" evidence="1">
    <location>
        <begin position="842"/>
        <end position="982"/>
    </location>
</feature>
<dbReference type="PANTHER" id="PTHR32063">
    <property type="match status" value="1"/>
</dbReference>
<dbReference type="SUPFAM" id="SSF82693">
    <property type="entry name" value="Multidrug efflux transporter AcrB pore domain, PN1, PN2, PC1 and PC2 subdomains"/>
    <property type="match status" value="3"/>
</dbReference>
<feature type="transmembrane region" description="Helical" evidence="2">
    <location>
        <begin position="613"/>
        <end position="638"/>
    </location>
</feature>
<reference evidence="3 4" key="1">
    <citation type="submission" date="2019-10" db="EMBL/GenBank/DDBJ databases">
        <title>Rubrobacter sp nov SCSIO 52915 isolated from a deep-sea sediment in the South China Sea.</title>
        <authorList>
            <person name="Chen R.W."/>
        </authorList>
    </citation>
    <scope>NUCLEOTIDE SEQUENCE [LARGE SCALE GENOMIC DNA]</scope>
    <source>
        <strain evidence="3 4">SCSIO 52915</strain>
    </source>
</reference>
<evidence type="ECO:0000256" key="1">
    <source>
        <dbReference type="SAM" id="MobiDB-lite"/>
    </source>
</evidence>
<sequence>MSRIVSWCLRNKSVVFLATLLLIGSGVFATTRLNQELLPDIEFPIITISTPVPGAGPETVDETVTQPLESAITGVENLEGVQANSAQGFSVVIAEFSLDADTEEAEAELQSAIEGVGLPEQALEPEVRRQSASEFPIMNVSLAAGDGDLAALTTYTEDEVVPRIEEVDGIGRVDVVGGSEERIEVELDPAALEENGLPAAAVVGAIQGANANSPVGSVEVEGLSTPVRVASEVGDVEALRNLPISAAAGAAPGGASGGAPSGGAPPGAAAGAPAGASQYAAAPPAPVTLGEIADVRVADANLSGIARTNGEPSLGLNITKAPDANTVDVAAGVEEALAGAREELGEDQVQVVFNSAEDVKESINSLIEEAAIGALLAIFVIFFFLRSLRATLVTAVSLPTSVLAALLFSWGYDLTLNILTLAGLTIAVGRVVDDAIVVLENSYRYVQQGYDPEEAALRGTTEVASAITSSTLTTTAVFLPLAVVGGIVSKFFVPLSLTVALALLASLIVSITIIPVLVSVFIRREGAGRASREHDGSAQDSSNEDAPDARPGSRRARRAERGGGGGLLRVLVGGIVLLVASAVAFVVAARAGLLDGVPGVPAGLLDAATGLDLGSLAVIATAAVLATLLVVGIVLLAARASRRSSERPSGDGEDGFLVRLYTPMLRWALRHRAAVLVLALVVFVGGLAAIPFLPVSFFPAGEERIAQARVELPPGAGLQQTDEAVRPFEEFLQNDPDVRNYQISIAGEDNFDPNSPIRSANQAQAFINIEEEAEPQETIQRISAEGREIFGEEQFQAEILQNGPPQGELQAIITGGTEAEREDAAGIVTDEISSINSVINVRSDVSGGTPRSWRRSTPRAPRRPASPPDGLGRPRNPPRQRLRRPGGGAPGGAPGAPAGRRASAGIRSPSACPRGDRHRGRGPRPLPRPRPHRRRRRRGDPGRGAGGEEPGGRGARRNGERPHRLPGHPDRLRRGPDGAGGA</sequence>
<feature type="compositionally biased region" description="Basic residues" evidence="1">
    <location>
        <begin position="916"/>
        <end position="938"/>
    </location>
</feature>